<proteinExistence type="predicted"/>
<dbReference type="Proteomes" id="UP000451471">
    <property type="component" value="Unassembled WGS sequence"/>
</dbReference>
<feature type="region of interest" description="Disordered" evidence="1">
    <location>
        <begin position="68"/>
        <end position="88"/>
    </location>
</feature>
<protein>
    <submittedName>
        <fullName evidence="2">Uncharacterized protein</fullName>
    </submittedName>
</protein>
<dbReference type="EMBL" id="WSZK01000007">
    <property type="protein sequence ID" value="MWG33442.1"/>
    <property type="molecule type" value="Genomic_DNA"/>
</dbReference>
<organism evidence="2 3">
    <name type="scientific">Halomarina oriensis</name>
    <dbReference type="NCBI Taxonomy" id="671145"/>
    <lineage>
        <taxon>Archaea</taxon>
        <taxon>Methanobacteriati</taxon>
        <taxon>Methanobacteriota</taxon>
        <taxon>Stenosarchaea group</taxon>
        <taxon>Halobacteria</taxon>
        <taxon>Halobacteriales</taxon>
        <taxon>Natronomonadaceae</taxon>
        <taxon>Halomarina</taxon>
    </lineage>
</organism>
<evidence type="ECO:0000313" key="2">
    <source>
        <dbReference type="EMBL" id="MWG33442.1"/>
    </source>
</evidence>
<evidence type="ECO:0000256" key="1">
    <source>
        <dbReference type="SAM" id="MobiDB-lite"/>
    </source>
</evidence>
<dbReference type="RefSeq" id="WP_158203172.1">
    <property type="nucleotide sequence ID" value="NZ_WSZK01000007.1"/>
</dbReference>
<evidence type="ECO:0000313" key="3">
    <source>
        <dbReference type="Proteomes" id="UP000451471"/>
    </source>
</evidence>
<comment type="caution">
    <text evidence="2">The sequence shown here is derived from an EMBL/GenBank/DDBJ whole genome shotgun (WGS) entry which is preliminary data.</text>
</comment>
<sequence>MDARVLLAPFGASTSRGVRHGLPLAGQFDGLYLVPQPVLVERHEDVSREQHLDLDRLGRLAEFVDERRCSTPGGDRRDRGRPDGANPVLVDDERNTVEIVGSDPQHAVLGGGEIAGDALDVLSVVPVLDLDDQPSSRLRVRVVERHADVGPAYPVGVRGGCGSLGGGAGGERGLLGDSGWFGAFGVFGVYGSCGVCGCFGVGGGSEPLNGDVFSTVTVAAGNRRARNVARNRGHPREATRAVSPESFKMLGRKTL</sequence>
<reference evidence="2 3" key="1">
    <citation type="submission" date="2019-12" db="EMBL/GenBank/DDBJ databases">
        <title>Halocatena pleomorpha gen. nov. sp. nov., an extremely halophilic archaeon of family Halobacteriaceae isolated from saltpan soil.</title>
        <authorList>
            <person name="Pal Y."/>
            <person name="Verma A."/>
            <person name="Krishnamurthi S."/>
            <person name="Kumar P."/>
        </authorList>
    </citation>
    <scope>NUCLEOTIDE SEQUENCE [LARGE SCALE GENOMIC DNA]</scope>
    <source>
        <strain evidence="2 3">JCM 16495</strain>
    </source>
</reference>
<feature type="compositionally biased region" description="Basic and acidic residues" evidence="1">
    <location>
        <begin position="68"/>
        <end position="82"/>
    </location>
</feature>
<dbReference type="AlphaFoldDB" id="A0A6B0GF37"/>
<name>A0A6B0GF37_9EURY</name>
<gene>
    <name evidence="2" type="ORF">GQS65_02875</name>
</gene>
<accession>A0A6B0GF37</accession>
<keyword evidence="3" id="KW-1185">Reference proteome</keyword>